<feature type="transmembrane region" description="Helical" evidence="1">
    <location>
        <begin position="132"/>
        <end position="152"/>
    </location>
</feature>
<gene>
    <name evidence="2" type="ORF">GCM10022236_33080</name>
</gene>
<feature type="transmembrane region" description="Helical" evidence="1">
    <location>
        <begin position="65"/>
        <end position="85"/>
    </location>
</feature>
<dbReference type="EMBL" id="BAABAB010000022">
    <property type="protein sequence ID" value="GAA3628140.1"/>
    <property type="molecule type" value="Genomic_DNA"/>
</dbReference>
<comment type="caution">
    <text evidence="2">The sequence shown here is derived from an EMBL/GenBank/DDBJ whole genome shotgun (WGS) entry which is preliminary data.</text>
</comment>
<proteinExistence type="predicted"/>
<dbReference type="RefSeq" id="WP_344806504.1">
    <property type="nucleotide sequence ID" value="NZ_BAABAB010000022.1"/>
</dbReference>
<evidence type="ECO:0000313" key="2">
    <source>
        <dbReference type="EMBL" id="GAA3628140.1"/>
    </source>
</evidence>
<keyword evidence="1" id="KW-1133">Transmembrane helix</keyword>
<keyword evidence="3" id="KW-1185">Reference proteome</keyword>
<keyword evidence="1" id="KW-0472">Membrane</keyword>
<reference evidence="3" key="1">
    <citation type="journal article" date="2019" name="Int. J. Syst. Evol. Microbiol.">
        <title>The Global Catalogue of Microorganisms (GCM) 10K type strain sequencing project: providing services to taxonomists for standard genome sequencing and annotation.</title>
        <authorList>
            <consortium name="The Broad Institute Genomics Platform"/>
            <consortium name="The Broad Institute Genome Sequencing Center for Infectious Disease"/>
            <person name="Wu L."/>
            <person name="Ma J."/>
        </authorList>
    </citation>
    <scope>NUCLEOTIDE SEQUENCE [LARGE SCALE GENOMIC DNA]</scope>
    <source>
        <strain evidence="3">JCM 16929</strain>
    </source>
</reference>
<feature type="transmembrane region" description="Helical" evidence="1">
    <location>
        <begin position="6"/>
        <end position="22"/>
    </location>
</feature>
<organism evidence="2 3">
    <name type="scientific">Microlunatus ginsengisoli</name>
    <dbReference type="NCBI Taxonomy" id="363863"/>
    <lineage>
        <taxon>Bacteria</taxon>
        <taxon>Bacillati</taxon>
        <taxon>Actinomycetota</taxon>
        <taxon>Actinomycetes</taxon>
        <taxon>Propionibacteriales</taxon>
        <taxon>Propionibacteriaceae</taxon>
        <taxon>Microlunatus</taxon>
    </lineage>
</organism>
<feature type="transmembrane region" description="Helical" evidence="1">
    <location>
        <begin position="106"/>
        <end position="126"/>
    </location>
</feature>
<accession>A0ABP7AAS6</accession>
<feature type="transmembrane region" description="Helical" evidence="1">
    <location>
        <begin position="34"/>
        <end position="53"/>
    </location>
</feature>
<sequence>MSTNTIETIIIALAAIAFVTYRQTRWQSVDTSRLLRMPVILAVVGLITIAGTLQHEPHGWHPGVLDIVVLGGELLVGLAAGVLMGRLTLLRTVSGKTEFRLSGPGLGVWLGFIALRIGFGVLAAVVGATFAAQPGATILVLALIKCVQAYVVRERVDRHHAEESRRTYAASGF</sequence>
<keyword evidence="1" id="KW-0812">Transmembrane</keyword>
<evidence type="ECO:0008006" key="4">
    <source>
        <dbReference type="Google" id="ProtNLM"/>
    </source>
</evidence>
<dbReference type="Proteomes" id="UP001501490">
    <property type="component" value="Unassembled WGS sequence"/>
</dbReference>
<name>A0ABP7AAS6_9ACTN</name>
<protein>
    <recommendedName>
        <fullName evidence="4">DUF1453 domain-containing protein</fullName>
    </recommendedName>
</protein>
<evidence type="ECO:0000313" key="3">
    <source>
        <dbReference type="Proteomes" id="UP001501490"/>
    </source>
</evidence>
<evidence type="ECO:0000256" key="1">
    <source>
        <dbReference type="SAM" id="Phobius"/>
    </source>
</evidence>